<keyword evidence="9" id="KW-1185">Reference proteome</keyword>
<sequence length="411" mass="47106">MCESSSSDEEVIVAAAFLAEEEENKKKIKRKMWVHPINQKRAELGEFHHLFNDLKEDEKKFFQYFRMSHNKFLELLDILEPDLSFQNSSFRRAISKEERLAVALRFFATGDTFRTIAFSYRLGETTVRKIVYGCCDAIWKNLGPLVIPSPSKETWINSERVFNKMWNFPNCVAAIDGKHVVTDKPPNSGSLFFNYKKTFSIVLLAFVDAHCKFIAIDVGAYGRNSDGGIFANSAIGKKLLKNTLDLPQDKSLPGTNEIMPHVFVGDEAFPLQKHVMRPYPGNEILNNEDVKIYNYRLSRARRVSENAFGILTKRFRIYQRRLQIIPEHLDKVVLATCCLHNFLRNDTCHWTEADEDNQSPQGLRDISGIGGSSTTVAIEIRNKFKNYFNGTGSVSWQTAIVRKGKRKNLEM</sequence>
<keyword evidence="5" id="KW-0479">Metal-binding</keyword>
<evidence type="ECO:0000256" key="2">
    <source>
        <dbReference type="ARBA" id="ARBA00004123"/>
    </source>
</evidence>
<organism evidence="9 10">
    <name type="scientific">Sitophilus oryzae</name>
    <name type="common">Rice weevil</name>
    <name type="synonym">Curculio oryzae</name>
    <dbReference type="NCBI Taxonomy" id="7048"/>
    <lineage>
        <taxon>Eukaryota</taxon>
        <taxon>Metazoa</taxon>
        <taxon>Ecdysozoa</taxon>
        <taxon>Arthropoda</taxon>
        <taxon>Hexapoda</taxon>
        <taxon>Insecta</taxon>
        <taxon>Pterygota</taxon>
        <taxon>Neoptera</taxon>
        <taxon>Endopterygota</taxon>
        <taxon>Coleoptera</taxon>
        <taxon>Polyphaga</taxon>
        <taxon>Cucujiformia</taxon>
        <taxon>Curculionidae</taxon>
        <taxon>Dryophthorinae</taxon>
        <taxon>Sitophilus</taxon>
    </lineage>
</organism>
<comment type="subcellular location">
    <subcellularLocation>
        <location evidence="2">Nucleus</location>
    </subcellularLocation>
</comment>
<dbReference type="GO" id="GO:0016787">
    <property type="term" value="F:hydrolase activity"/>
    <property type="evidence" value="ECO:0007669"/>
    <property type="project" value="UniProtKB-KW"/>
</dbReference>
<evidence type="ECO:0000256" key="6">
    <source>
        <dbReference type="ARBA" id="ARBA00022801"/>
    </source>
</evidence>
<keyword evidence="6" id="KW-0378">Hydrolase</keyword>
<evidence type="ECO:0000259" key="8">
    <source>
        <dbReference type="Pfam" id="PF13359"/>
    </source>
</evidence>
<dbReference type="GeneID" id="115883794"/>
<keyword evidence="4" id="KW-0540">Nuclease</keyword>
<dbReference type="GO" id="GO:0004518">
    <property type="term" value="F:nuclease activity"/>
    <property type="evidence" value="ECO:0007669"/>
    <property type="project" value="UniProtKB-KW"/>
</dbReference>
<dbReference type="InParanoid" id="A0A6J2Y4Y7"/>
<gene>
    <name evidence="10" type="primary">LOC115883794</name>
</gene>
<dbReference type="PANTHER" id="PTHR22930:SF269">
    <property type="entry name" value="NUCLEASE HARBI1-LIKE PROTEIN"/>
    <property type="match status" value="1"/>
</dbReference>
<evidence type="ECO:0000256" key="7">
    <source>
        <dbReference type="ARBA" id="ARBA00023242"/>
    </source>
</evidence>
<comment type="cofactor">
    <cofactor evidence="1">
        <name>a divalent metal cation</name>
        <dbReference type="ChEBI" id="CHEBI:60240"/>
    </cofactor>
</comment>
<evidence type="ECO:0000256" key="1">
    <source>
        <dbReference type="ARBA" id="ARBA00001968"/>
    </source>
</evidence>
<dbReference type="OrthoDB" id="6762262at2759"/>
<comment type="similarity">
    <text evidence="3">Belongs to the HARBI1 family.</text>
</comment>
<name>A0A6J2Y4Y7_SITOR</name>
<dbReference type="InterPro" id="IPR045249">
    <property type="entry name" value="HARBI1-like"/>
</dbReference>
<dbReference type="GO" id="GO:0005634">
    <property type="term" value="C:nucleus"/>
    <property type="evidence" value="ECO:0007669"/>
    <property type="project" value="UniProtKB-SubCell"/>
</dbReference>
<proteinExistence type="inferred from homology"/>
<dbReference type="Proteomes" id="UP000504635">
    <property type="component" value="Unplaced"/>
</dbReference>
<reference evidence="10" key="1">
    <citation type="submission" date="2025-08" db="UniProtKB">
        <authorList>
            <consortium name="RefSeq"/>
        </authorList>
    </citation>
    <scope>IDENTIFICATION</scope>
    <source>
        <tissue evidence="10">Gonads</tissue>
    </source>
</reference>
<dbReference type="KEGG" id="soy:115883794"/>
<evidence type="ECO:0000256" key="3">
    <source>
        <dbReference type="ARBA" id="ARBA00006958"/>
    </source>
</evidence>
<feature type="domain" description="DDE Tnp4" evidence="8">
    <location>
        <begin position="175"/>
        <end position="341"/>
    </location>
</feature>
<keyword evidence="7" id="KW-0539">Nucleus</keyword>
<dbReference type="Pfam" id="PF13359">
    <property type="entry name" value="DDE_Tnp_4"/>
    <property type="match status" value="1"/>
</dbReference>
<dbReference type="PANTHER" id="PTHR22930">
    <property type="match status" value="1"/>
</dbReference>
<dbReference type="GO" id="GO:0046872">
    <property type="term" value="F:metal ion binding"/>
    <property type="evidence" value="ECO:0007669"/>
    <property type="project" value="UniProtKB-KW"/>
</dbReference>
<evidence type="ECO:0000256" key="5">
    <source>
        <dbReference type="ARBA" id="ARBA00022723"/>
    </source>
</evidence>
<dbReference type="AlphaFoldDB" id="A0A6J2Y4Y7"/>
<evidence type="ECO:0000313" key="10">
    <source>
        <dbReference type="RefSeq" id="XP_030758059.1"/>
    </source>
</evidence>
<evidence type="ECO:0000256" key="4">
    <source>
        <dbReference type="ARBA" id="ARBA00022722"/>
    </source>
</evidence>
<evidence type="ECO:0000313" key="9">
    <source>
        <dbReference type="Proteomes" id="UP000504635"/>
    </source>
</evidence>
<dbReference type="RefSeq" id="XP_030758059.1">
    <property type="nucleotide sequence ID" value="XM_030902199.1"/>
</dbReference>
<protein>
    <submittedName>
        <fullName evidence="10">Protein ALP1-like</fullName>
    </submittedName>
</protein>
<dbReference type="FunCoup" id="A0A6J2Y4Y7">
    <property type="interactions" value="1"/>
</dbReference>
<dbReference type="InterPro" id="IPR027806">
    <property type="entry name" value="HARBI1_dom"/>
</dbReference>
<accession>A0A6J2Y4Y7</accession>